<comment type="catalytic activity">
    <reaction evidence="8 10">
        <text>L-aspartyl-tRNA(Asn) + L-glutamine + ATP + H2O = L-asparaginyl-tRNA(Asn) + L-glutamate + ADP + phosphate + 2 H(+)</text>
        <dbReference type="Rhea" id="RHEA:14513"/>
        <dbReference type="Rhea" id="RHEA-COMP:9674"/>
        <dbReference type="Rhea" id="RHEA-COMP:9677"/>
        <dbReference type="ChEBI" id="CHEBI:15377"/>
        <dbReference type="ChEBI" id="CHEBI:15378"/>
        <dbReference type="ChEBI" id="CHEBI:29985"/>
        <dbReference type="ChEBI" id="CHEBI:30616"/>
        <dbReference type="ChEBI" id="CHEBI:43474"/>
        <dbReference type="ChEBI" id="CHEBI:58359"/>
        <dbReference type="ChEBI" id="CHEBI:78515"/>
        <dbReference type="ChEBI" id="CHEBI:78516"/>
        <dbReference type="ChEBI" id="CHEBI:456216"/>
    </reaction>
</comment>
<evidence type="ECO:0000313" key="13">
    <source>
        <dbReference type="Proteomes" id="UP000176996"/>
    </source>
</evidence>
<evidence type="ECO:0000259" key="11">
    <source>
        <dbReference type="SMART" id="SM00845"/>
    </source>
</evidence>
<dbReference type="NCBIfam" id="NF004014">
    <property type="entry name" value="PRK05477.1-4"/>
    <property type="match status" value="1"/>
</dbReference>
<evidence type="ECO:0000256" key="7">
    <source>
        <dbReference type="ARBA" id="ARBA00024799"/>
    </source>
</evidence>
<dbReference type="GO" id="GO:0005524">
    <property type="term" value="F:ATP binding"/>
    <property type="evidence" value="ECO:0007669"/>
    <property type="project" value="UniProtKB-KW"/>
</dbReference>
<dbReference type="Gene3D" id="1.10.10.410">
    <property type="match status" value="1"/>
</dbReference>
<dbReference type="NCBIfam" id="TIGR00133">
    <property type="entry name" value="gatB"/>
    <property type="match status" value="1"/>
</dbReference>
<evidence type="ECO:0000256" key="2">
    <source>
        <dbReference type="ARBA" id="ARBA00011123"/>
    </source>
</evidence>
<dbReference type="InterPro" id="IPR042114">
    <property type="entry name" value="GatB_C_1"/>
</dbReference>
<comment type="caution">
    <text evidence="12">The sequence shown here is derived from an EMBL/GenBank/DDBJ whole genome shotgun (WGS) entry which is preliminary data.</text>
</comment>
<dbReference type="InterPro" id="IPR004413">
    <property type="entry name" value="GatB"/>
</dbReference>
<organism evidence="12 13">
    <name type="scientific">Candidatus Jorgensenbacteria bacterium RIFCSPLOWO2_01_FULL_45_25b</name>
    <dbReference type="NCBI Taxonomy" id="1798471"/>
    <lineage>
        <taxon>Bacteria</taxon>
        <taxon>Candidatus Joergenseniibacteriota</taxon>
    </lineage>
</organism>
<dbReference type="Pfam" id="PF02934">
    <property type="entry name" value="GatB_N"/>
    <property type="match status" value="1"/>
</dbReference>
<dbReference type="Proteomes" id="UP000176996">
    <property type="component" value="Unassembled WGS sequence"/>
</dbReference>
<keyword evidence="3 10" id="KW-0436">Ligase</keyword>
<comment type="similarity">
    <text evidence="1 10">Belongs to the GatB/GatE family. GatB subfamily.</text>
</comment>
<dbReference type="EC" id="6.3.5.-" evidence="10"/>
<dbReference type="SUPFAM" id="SSF55931">
    <property type="entry name" value="Glutamine synthetase/guanido kinase"/>
    <property type="match status" value="1"/>
</dbReference>
<dbReference type="SMART" id="SM00845">
    <property type="entry name" value="GatB_Yqey"/>
    <property type="match status" value="1"/>
</dbReference>
<dbReference type="EMBL" id="MFKK01000007">
    <property type="protein sequence ID" value="OGG42102.1"/>
    <property type="molecule type" value="Genomic_DNA"/>
</dbReference>
<comment type="function">
    <text evidence="7 10">Allows the formation of correctly charged Asn-tRNA(Asn) or Gln-tRNA(Gln) through the transamidation of misacylated Asp-tRNA(Asn) or Glu-tRNA(Gln) in organisms which lack either or both of asparaginyl-tRNA or glutaminyl-tRNA synthetases. The reaction takes place in the presence of glutamine and ATP through an activated phospho-Asp-tRNA(Asn) or phospho-Glu-tRNA(Gln).</text>
</comment>
<dbReference type="Gene3D" id="1.10.150.380">
    <property type="entry name" value="GatB domain, N-terminal subdomain"/>
    <property type="match status" value="1"/>
</dbReference>
<dbReference type="GO" id="GO:0050567">
    <property type="term" value="F:glutaminyl-tRNA synthase (glutamine-hydrolyzing) activity"/>
    <property type="evidence" value="ECO:0007669"/>
    <property type="project" value="UniProtKB-UniRule"/>
</dbReference>
<accession>A0A1F6BZ95</accession>
<dbReference type="FunFam" id="1.10.10.410:FF:000001">
    <property type="entry name" value="Aspartyl/glutamyl-tRNA(Asn/Gln) amidotransferase subunit B"/>
    <property type="match status" value="1"/>
</dbReference>
<gene>
    <name evidence="10" type="primary">gatB</name>
    <name evidence="12" type="ORF">A3A21_03650</name>
</gene>
<proteinExistence type="inferred from homology"/>
<dbReference type="InterPro" id="IPR014746">
    <property type="entry name" value="Gln_synth/guanido_kin_cat_dom"/>
</dbReference>
<dbReference type="PANTHER" id="PTHR11659:SF0">
    <property type="entry name" value="GLUTAMYL-TRNA(GLN) AMIDOTRANSFERASE SUBUNIT B, MITOCHONDRIAL"/>
    <property type="match status" value="1"/>
</dbReference>
<protein>
    <recommendedName>
        <fullName evidence="10">Aspartyl/glutamyl-tRNA(Asn/Gln) amidotransferase subunit B</fullName>
        <shortName evidence="10">Asp/Glu-ADT subunit B</shortName>
        <ecNumber evidence="10">6.3.5.-</ecNumber>
    </recommendedName>
</protein>
<comment type="subunit">
    <text evidence="2 10">Heterotrimer of A, B and C subunits.</text>
</comment>
<dbReference type="InterPro" id="IPR003789">
    <property type="entry name" value="Asn/Gln_tRNA_amidoTrase-B-like"/>
</dbReference>
<dbReference type="GO" id="GO:0006412">
    <property type="term" value="P:translation"/>
    <property type="evidence" value="ECO:0007669"/>
    <property type="project" value="UniProtKB-UniRule"/>
</dbReference>
<dbReference type="InterPro" id="IPR017958">
    <property type="entry name" value="Gln-tRNA_amidoTrfase_suB_CS"/>
</dbReference>
<dbReference type="SUPFAM" id="SSF89095">
    <property type="entry name" value="GatB/YqeY motif"/>
    <property type="match status" value="1"/>
</dbReference>
<comment type="catalytic activity">
    <reaction evidence="9 10">
        <text>L-glutamyl-tRNA(Gln) + L-glutamine + ATP + H2O = L-glutaminyl-tRNA(Gln) + L-glutamate + ADP + phosphate + H(+)</text>
        <dbReference type="Rhea" id="RHEA:17521"/>
        <dbReference type="Rhea" id="RHEA-COMP:9681"/>
        <dbReference type="Rhea" id="RHEA-COMP:9684"/>
        <dbReference type="ChEBI" id="CHEBI:15377"/>
        <dbReference type="ChEBI" id="CHEBI:15378"/>
        <dbReference type="ChEBI" id="CHEBI:29985"/>
        <dbReference type="ChEBI" id="CHEBI:30616"/>
        <dbReference type="ChEBI" id="CHEBI:43474"/>
        <dbReference type="ChEBI" id="CHEBI:58359"/>
        <dbReference type="ChEBI" id="CHEBI:78520"/>
        <dbReference type="ChEBI" id="CHEBI:78521"/>
        <dbReference type="ChEBI" id="CHEBI:456216"/>
    </reaction>
</comment>
<dbReference type="InterPro" id="IPR006075">
    <property type="entry name" value="Asn/Gln-tRNA_Trfase_suB/E_cat"/>
</dbReference>
<evidence type="ECO:0000256" key="5">
    <source>
        <dbReference type="ARBA" id="ARBA00022840"/>
    </source>
</evidence>
<dbReference type="InterPro" id="IPR017959">
    <property type="entry name" value="Asn/Gln-tRNA_amidoTrfase_suB/E"/>
</dbReference>
<dbReference type="GO" id="GO:0050566">
    <property type="term" value="F:asparaginyl-tRNA synthase (glutamine-hydrolyzing) activity"/>
    <property type="evidence" value="ECO:0007669"/>
    <property type="project" value="RHEA"/>
</dbReference>
<dbReference type="AlphaFoldDB" id="A0A1F6BZ95"/>
<evidence type="ECO:0000313" key="12">
    <source>
        <dbReference type="EMBL" id="OGG42102.1"/>
    </source>
</evidence>
<dbReference type="PROSITE" id="PS01234">
    <property type="entry name" value="GATB"/>
    <property type="match status" value="1"/>
</dbReference>
<keyword evidence="5 10" id="KW-0067">ATP-binding</keyword>
<sequence length="494" mass="56097">MYLPTIGLEIHIELNTKRKMFCSCLNDPDEKKPNKNVCPICLAHPGALPTINKKAVEETIKLGLALNGDIAKNSRFDRKSYFYPDLPKGYQISQYDLPLVSGGSLKGISLRRIHLEEDTARLAHAESSESYQLKVKSSLVDFNRAGVPLLELVTEPEIKNGEEAMAFAKELRLILRYLRISNADMEKGNMRIEANVSIAPCPRLSASNRSPRKSAVLGTKVEVKNINSFKAVGEAIEYELKRQEERLEKGEKIIPETRGWNEFKKQTESQRIKEEAHDYRYFPEPDLPNLNLTKSDLINIEDLKRHLPELPEHKRRRFAEEFNLSEKQSDVLINDPESARFFEEAVSELKSELPTSNVQLLFNYFTSDLFGLMKNENIGWDDLNITPENFADLIVLISNGDLTSRMAKDIIVEMQASGEDPRAIIKRMDMSQVSDEESVRVAVKESISENPKATGDYKKGNENSLKFLVGQTMKKLKGRGNPELIQQTLKQELA</sequence>
<keyword evidence="6 10" id="KW-0648">Protein biosynthesis</keyword>
<dbReference type="GO" id="GO:0070681">
    <property type="term" value="P:glutaminyl-tRNAGln biosynthesis via transamidation"/>
    <property type="evidence" value="ECO:0007669"/>
    <property type="project" value="TreeGrafter"/>
</dbReference>
<evidence type="ECO:0000256" key="10">
    <source>
        <dbReference type="HAMAP-Rule" id="MF_00121"/>
    </source>
</evidence>
<dbReference type="STRING" id="1798471.A3A21_03650"/>
<dbReference type="InterPro" id="IPR023168">
    <property type="entry name" value="GatB_Yqey_C_2"/>
</dbReference>
<reference evidence="12 13" key="1">
    <citation type="journal article" date="2016" name="Nat. Commun.">
        <title>Thousands of microbial genomes shed light on interconnected biogeochemical processes in an aquifer system.</title>
        <authorList>
            <person name="Anantharaman K."/>
            <person name="Brown C.T."/>
            <person name="Hug L.A."/>
            <person name="Sharon I."/>
            <person name="Castelle C.J."/>
            <person name="Probst A.J."/>
            <person name="Thomas B.C."/>
            <person name="Singh A."/>
            <person name="Wilkins M.J."/>
            <person name="Karaoz U."/>
            <person name="Brodie E.L."/>
            <person name="Williams K.H."/>
            <person name="Hubbard S.S."/>
            <person name="Banfield J.F."/>
        </authorList>
    </citation>
    <scope>NUCLEOTIDE SEQUENCE [LARGE SCALE GENOMIC DNA]</scope>
</reference>
<evidence type="ECO:0000256" key="8">
    <source>
        <dbReference type="ARBA" id="ARBA00047380"/>
    </source>
</evidence>
<dbReference type="Pfam" id="PF02637">
    <property type="entry name" value="GatB_Yqey"/>
    <property type="match status" value="1"/>
</dbReference>
<evidence type="ECO:0000256" key="6">
    <source>
        <dbReference type="ARBA" id="ARBA00022917"/>
    </source>
</evidence>
<evidence type="ECO:0000256" key="9">
    <source>
        <dbReference type="ARBA" id="ARBA00047913"/>
    </source>
</evidence>
<dbReference type="PANTHER" id="PTHR11659">
    <property type="entry name" value="GLUTAMYL-TRNA GLN AMIDOTRANSFERASE SUBUNIT B MITOCHONDRIAL AND PROKARYOTIC PET112-RELATED"/>
    <property type="match status" value="1"/>
</dbReference>
<keyword evidence="4 10" id="KW-0547">Nucleotide-binding</keyword>
<dbReference type="HAMAP" id="MF_00121">
    <property type="entry name" value="GatB"/>
    <property type="match status" value="1"/>
</dbReference>
<evidence type="ECO:0000256" key="4">
    <source>
        <dbReference type="ARBA" id="ARBA00022741"/>
    </source>
</evidence>
<evidence type="ECO:0000256" key="3">
    <source>
        <dbReference type="ARBA" id="ARBA00022598"/>
    </source>
</evidence>
<dbReference type="NCBIfam" id="NF004012">
    <property type="entry name" value="PRK05477.1-2"/>
    <property type="match status" value="1"/>
</dbReference>
<feature type="domain" description="Asn/Gln amidotransferase" evidence="11">
    <location>
        <begin position="340"/>
        <end position="493"/>
    </location>
</feature>
<dbReference type="InterPro" id="IPR018027">
    <property type="entry name" value="Asn/Gln_amidotransferase"/>
</dbReference>
<evidence type="ECO:0000256" key="1">
    <source>
        <dbReference type="ARBA" id="ARBA00005306"/>
    </source>
</evidence>
<name>A0A1F6BZ95_9BACT</name>